<organism evidence="14 15">
    <name type="scientific">Devosia crocina</name>
    <dbReference type="NCBI Taxonomy" id="429728"/>
    <lineage>
        <taxon>Bacteria</taxon>
        <taxon>Pseudomonadati</taxon>
        <taxon>Pseudomonadota</taxon>
        <taxon>Alphaproteobacteria</taxon>
        <taxon>Hyphomicrobiales</taxon>
        <taxon>Devosiaceae</taxon>
        <taxon>Devosia</taxon>
    </lineage>
</organism>
<dbReference type="STRING" id="429728.SAMN05216456_2534"/>
<keyword evidence="8 11" id="KW-1133">Transmembrane helix</keyword>
<keyword evidence="9" id="KW-0902">Two-component regulatory system</keyword>
<dbReference type="AlphaFoldDB" id="A0A1I7NPE1"/>
<feature type="transmembrane region" description="Helical" evidence="11">
    <location>
        <begin position="12"/>
        <end position="36"/>
    </location>
</feature>
<keyword evidence="6 11" id="KW-0812">Transmembrane</keyword>
<dbReference type="InterPro" id="IPR036890">
    <property type="entry name" value="HATPase_C_sf"/>
</dbReference>
<keyword evidence="15" id="KW-1185">Reference proteome</keyword>
<protein>
    <recommendedName>
        <fullName evidence="3">histidine kinase</fullName>
        <ecNumber evidence="3">2.7.13.3</ecNumber>
    </recommendedName>
</protein>
<dbReference type="GO" id="GO:0000155">
    <property type="term" value="F:phosphorelay sensor kinase activity"/>
    <property type="evidence" value="ECO:0007669"/>
    <property type="project" value="InterPro"/>
</dbReference>
<keyword evidence="7 14" id="KW-0418">Kinase</keyword>
<feature type="domain" description="HAMP" evidence="13">
    <location>
        <begin position="192"/>
        <end position="245"/>
    </location>
</feature>
<evidence type="ECO:0000313" key="14">
    <source>
        <dbReference type="EMBL" id="SFV36547.1"/>
    </source>
</evidence>
<comment type="catalytic activity">
    <reaction evidence="1">
        <text>ATP + protein L-histidine = ADP + protein N-phospho-L-histidine.</text>
        <dbReference type="EC" id="2.7.13.3"/>
    </reaction>
</comment>
<dbReference type="InterPro" id="IPR003594">
    <property type="entry name" value="HATPase_dom"/>
</dbReference>
<comment type="subcellular location">
    <subcellularLocation>
        <location evidence="2">Membrane</location>
    </subcellularLocation>
</comment>
<dbReference type="EMBL" id="FPCK01000002">
    <property type="protein sequence ID" value="SFV36547.1"/>
    <property type="molecule type" value="Genomic_DNA"/>
</dbReference>
<dbReference type="RefSeq" id="WP_092425076.1">
    <property type="nucleotide sequence ID" value="NZ_FPCK01000002.1"/>
</dbReference>
<evidence type="ECO:0000259" key="13">
    <source>
        <dbReference type="PROSITE" id="PS50885"/>
    </source>
</evidence>
<dbReference type="Gene3D" id="1.10.287.130">
    <property type="match status" value="1"/>
</dbReference>
<dbReference type="Proteomes" id="UP000199074">
    <property type="component" value="Unassembled WGS sequence"/>
</dbReference>
<dbReference type="PROSITE" id="PS50109">
    <property type="entry name" value="HIS_KIN"/>
    <property type="match status" value="1"/>
</dbReference>
<dbReference type="InterPro" id="IPR003660">
    <property type="entry name" value="HAMP_dom"/>
</dbReference>
<dbReference type="Pfam" id="PF02518">
    <property type="entry name" value="HATPase_c"/>
    <property type="match status" value="1"/>
</dbReference>
<dbReference type="EC" id="2.7.13.3" evidence="3"/>
<dbReference type="InterPro" id="IPR036097">
    <property type="entry name" value="HisK_dim/P_sf"/>
</dbReference>
<evidence type="ECO:0000256" key="2">
    <source>
        <dbReference type="ARBA" id="ARBA00004370"/>
    </source>
</evidence>
<dbReference type="InterPro" id="IPR005467">
    <property type="entry name" value="His_kinase_dom"/>
</dbReference>
<keyword evidence="10 11" id="KW-0472">Membrane</keyword>
<gene>
    <name evidence="14" type="ORF">SAMN05216456_2534</name>
</gene>
<evidence type="ECO:0000256" key="9">
    <source>
        <dbReference type="ARBA" id="ARBA00023012"/>
    </source>
</evidence>
<accession>A0A1I7NPE1</accession>
<dbReference type="SMART" id="SM00304">
    <property type="entry name" value="HAMP"/>
    <property type="match status" value="1"/>
</dbReference>
<dbReference type="SUPFAM" id="SSF47384">
    <property type="entry name" value="Homodimeric domain of signal transducing histidine kinase"/>
    <property type="match status" value="1"/>
</dbReference>
<feature type="domain" description="Histidine kinase" evidence="12">
    <location>
        <begin position="253"/>
        <end position="469"/>
    </location>
</feature>
<evidence type="ECO:0000313" key="15">
    <source>
        <dbReference type="Proteomes" id="UP000199074"/>
    </source>
</evidence>
<dbReference type="Gene3D" id="6.10.340.10">
    <property type="match status" value="1"/>
</dbReference>
<name>A0A1I7NPE1_9HYPH</name>
<sequence>MSRFAQVWRTSTVRLTATFIAIFVVFAILLMGFIGWQSSVTIQRQQGEDIDREVRLFQRIEINQGVRALAFAVARVASQPGPGLYYLGDASGLFLLGNITDVPPEVLIEPGIYTFDYERPNPFGDEGTQPETPLKSGVAVVRSVELDNGMRLVVGRDVVERRGYSAIILQSFLVGVVGIILFSVVAGGVTARRVLKRIDTIRDTSTKIMSGNLSERVPITRRNDEFDGLARNLNAMLDRIEQLLQGLKEVTDNVAHDLKTPLTRLRNQAEAALRDTASEETRERALETVIGESDRLIQTFNALLMIARVEAGAPSGALSPIDVSAVVADMAELYSPVAEDEGIEVATDIAPGVALRANRELIGQAMVNLLENAMKYAKPDDGRQGKITVTLRCEDTRVVIAVADNGPGIPEADRLKVLERFVRLEESRSEPGSGLGLALVNAVARLHGGHFRIEDNNPGVRAVIEVPGT</sequence>
<evidence type="ECO:0000256" key="7">
    <source>
        <dbReference type="ARBA" id="ARBA00022777"/>
    </source>
</evidence>
<dbReference type="PROSITE" id="PS50885">
    <property type="entry name" value="HAMP"/>
    <property type="match status" value="1"/>
</dbReference>
<dbReference type="Pfam" id="PF00672">
    <property type="entry name" value="HAMP"/>
    <property type="match status" value="1"/>
</dbReference>
<evidence type="ECO:0000256" key="1">
    <source>
        <dbReference type="ARBA" id="ARBA00000085"/>
    </source>
</evidence>
<evidence type="ECO:0000256" key="5">
    <source>
        <dbReference type="ARBA" id="ARBA00022679"/>
    </source>
</evidence>
<dbReference type="InterPro" id="IPR004358">
    <property type="entry name" value="Sig_transdc_His_kin-like_C"/>
</dbReference>
<proteinExistence type="predicted"/>
<dbReference type="Pfam" id="PF00512">
    <property type="entry name" value="HisKA"/>
    <property type="match status" value="1"/>
</dbReference>
<evidence type="ECO:0000259" key="12">
    <source>
        <dbReference type="PROSITE" id="PS50109"/>
    </source>
</evidence>
<dbReference type="GO" id="GO:0005886">
    <property type="term" value="C:plasma membrane"/>
    <property type="evidence" value="ECO:0007669"/>
    <property type="project" value="TreeGrafter"/>
</dbReference>
<dbReference type="SUPFAM" id="SSF55874">
    <property type="entry name" value="ATPase domain of HSP90 chaperone/DNA topoisomerase II/histidine kinase"/>
    <property type="match status" value="1"/>
</dbReference>
<dbReference type="InterPro" id="IPR003661">
    <property type="entry name" value="HisK_dim/P_dom"/>
</dbReference>
<dbReference type="PRINTS" id="PR00344">
    <property type="entry name" value="BCTRLSENSOR"/>
</dbReference>
<evidence type="ECO:0000256" key="10">
    <source>
        <dbReference type="ARBA" id="ARBA00023136"/>
    </source>
</evidence>
<dbReference type="OrthoDB" id="9815202at2"/>
<evidence type="ECO:0000256" key="4">
    <source>
        <dbReference type="ARBA" id="ARBA00022553"/>
    </source>
</evidence>
<dbReference type="CDD" id="cd00075">
    <property type="entry name" value="HATPase"/>
    <property type="match status" value="1"/>
</dbReference>
<dbReference type="PANTHER" id="PTHR45436">
    <property type="entry name" value="SENSOR HISTIDINE KINASE YKOH"/>
    <property type="match status" value="1"/>
</dbReference>
<evidence type="ECO:0000256" key="11">
    <source>
        <dbReference type="SAM" id="Phobius"/>
    </source>
</evidence>
<evidence type="ECO:0000256" key="8">
    <source>
        <dbReference type="ARBA" id="ARBA00022989"/>
    </source>
</evidence>
<reference evidence="14 15" key="1">
    <citation type="submission" date="2016-10" db="EMBL/GenBank/DDBJ databases">
        <authorList>
            <person name="de Groot N.N."/>
        </authorList>
    </citation>
    <scope>NUCLEOTIDE SEQUENCE [LARGE SCALE GENOMIC DNA]</scope>
    <source>
        <strain evidence="14 15">IPL20</strain>
    </source>
</reference>
<keyword evidence="5" id="KW-0808">Transferase</keyword>
<keyword evidence="4" id="KW-0597">Phosphoprotein</keyword>
<dbReference type="SMART" id="SM00388">
    <property type="entry name" value="HisKA"/>
    <property type="match status" value="1"/>
</dbReference>
<evidence type="ECO:0000256" key="6">
    <source>
        <dbReference type="ARBA" id="ARBA00022692"/>
    </source>
</evidence>
<dbReference type="InterPro" id="IPR050428">
    <property type="entry name" value="TCS_sensor_his_kinase"/>
</dbReference>
<dbReference type="Gene3D" id="3.30.565.10">
    <property type="entry name" value="Histidine kinase-like ATPase, C-terminal domain"/>
    <property type="match status" value="1"/>
</dbReference>
<dbReference type="SMART" id="SM00387">
    <property type="entry name" value="HATPase_c"/>
    <property type="match status" value="1"/>
</dbReference>
<dbReference type="CDD" id="cd06225">
    <property type="entry name" value="HAMP"/>
    <property type="match status" value="1"/>
</dbReference>
<feature type="transmembrane region" description="Helical" evidence="11">
    <location>
        <begin position="167"/>
        <end position="189"/>
    </location>
</feature>
<dbReference type="PANTHER" id="PTHR45436:SF8">
    <property type="entry name" value="HISTIDINE KINASE"/>
    <property type="match status" value="1"/>
</dbReference>
<evidence type="ECO:0000256" key="3">
    <source>
        <dbReference type="ARBA" id="ARBA00012438"/>
    </source>
</evidence>
<dbReference type="CDD" id="cd00082">
    <property type="entry name" value="HisKA"/>
    <property type="match status" value="1"/>
</dbReference>
<dbReference type="SUPFAM" id="SSF158472">
    <property type="entry name" value="HAMP domain-like"/>
    <property type="match status" value="1"/>
</dbReference>